<dbReference type="RefSeq" id="WP_376720099.1">
    <property type="nucleotide sequence ID" value="NZ_JAYMRR010000028.1"/>
</dbReference>
<dbReference type="Gene3D" id="1.10.10.10">
    <property type="entry name" value="Winged helix-like DNA-binding domain superfamily/Winged helix DNA-binding domain"/>
    <property type="match status" value="1"/>
</dbReference>
<proteinExistence type="predicted"/>
<dbReference type="InterPro" id="IPR036388">
    <property type="entry name" value="WH-like_DNA-bd_sf"/>
</dbReference>
<dbReference type="EMBL" id="JAYMRR010000028">
    <property type="protein sequence ID" value="MFB8753654.1"/>
    <property type="molecule type" value="Genomic_DNA"/>
</dbReference>
<dbReference type="Proteomes" id="UP001585018">
    <property type="component" value="Unassembled WGS sequence"/>
</dbReference>
<protein>
    <recommendedName>
        <fullName evidence="3">HTH luxR-type domain-containing protein</fullName>
    </recommendedName>
</protein>
<comment type="caution">
    <text evidence="1">The sequence shown here is derived from an EMBL/GenBank/DDBJ whole genome shotgun (WGS) entry which is preliminary data.</text>
</comment>
<gene>
    <name evidence="1" type="ORF">VSS30_33030</name>
</gene>
<reference evidence="1 2" key="1">
    <citation type="submission" date="2024-01" db="EMBL/GenBank/DDBJ databases">
        <title>Genome mining of biosynthetic gene clusters to explore secondary metabolites of Streptomyces sp.</title>
        <authorList>
            <person name="Baig A."/>
            <person name="Ajitkumar Shintre N."/>
            <person name="Kumar H."/>
            <person name="Anbarasu A."/>
            <person name="Ramaiah S."/>
        </authorList>
    </citation>
    <scope>NUCLEOTIDE SEQUENCE [LARGE SCALE GENOMIC DNA]</scope>
    <source>
        <strain evidence="1 2">A03</strain>
    </source>
</reference>
<organism evidence="1 2">
    <name type="scientific">Streptomyces parvulus</name>
    <dbReference type="NCBI Taxonomy" id="146923"/>
    <lineage>
        <taxon>Bacteria</taxon>
        <taxon>Bacillati</taxon>
        <taxon>Actinomycetota</taxon>
        <taxon>Actinomycetes</taxon>
        <taxon>Kitasatosporales</taxon>
        <taxon>Streptomycetaceae</taxon>
        <taxon>Streptomyces</taxon>
    </lineage>
</organism>
<accession>A0ABV5DMA5</accession>
<sequence length="48" mass="5449">MEPLEYDPPTAIETHVSAIFTQLGFRNRVQAAITVYKLGLVKDTDRDQ</sequence>
<name>A0ABV5DMA5_9ACTN</name>
<evidence type="ECO:0008006" key="3">
    <source>
        <dbReference type="Google" id="ProtNLM"/>
    </source>
</evidence>
<dbReference type="SUPFAM" id="SSF46894">
    <property type="entry name" value="C-terminal effector domain of the bipartite response regulators"/>
    <property type="match status" value="1"/>
</dbReference>
<evidence type="ECO:0000313" key="1">
    <source>
        <dbReference type="EMBL" id="MFB8753654.1"/>
    </source>
</evidence>
<evidence type="ECO:0000313" key="2">
    <source>
        <dbReference type="Proteomes" id="UP001585018"/>
    </source>
</evidence>
<dbReference type="InterPro" id="IPR016032">
    <property type="entry name" value="Sig_transdc_resp-reg_C-effctor"/>
</dbReference>
<keyword evidence="2" id="KW-1185">Reference proteome</keyword>